<comment type="caution">
    <text evidence="10">The sequence shown here is derived from an EMBL/GenBank/DDBJ whole genome shotgun (WGS) entry which is preliminary data.</text>
</comment>
<evidence type="ECO:0000256" key="6">
    <source>
        <dbReference type="ARBA" id="ARBA00022989"/>
    </source>
</evidence>
<accession>A0ABV1GBY7</accession>
<evidence type="ECO:0000313" key="11">
    <source>
        <dbReference type="Proteomes" id="UP001477672"/>
    </source>
</evidence>
<evidence type="ECO:0000313" key="10">
    <source>
        <dbReference type="EMBL" id="MEQ2519248.1"/>
    </source>
</evidence>
<name>A0ABV1GBY7_9FIRM</name>
<comment type="subcellular location">
    <subcellularLocation>
        <location evidence="9">Cell membrane</location>
        <topology evidence="9">Single-pass membrane protein</topology>
    </subcellularLocation>
    <subcellularLocation>
        <location evidence="1">Membrane</location>
    </subcellularLocation>
</comment>
<dbReference type="InterPro" id="IPR038379">
    <property type="entry name" value="SecE_sf"/>
</dbReference>
<gene>
    <name evidence="9 10" type="primary">secE</name>
    <name evidence="10" type="ORF">WMO24_02165</name>
</gene>
<keyword evidence="2 9" id="KW-0813">Transport</keyword>
<keyword evidence="7 9" id="KW-0811">Translocation</keyword>
<dbReference type="HAMAP" id="MF_00422">
    <property type="entry name" value="SecE"/>
    <property type="match status" value="1"/>
</dbReference>
<comment type="subunit">
    <text evidence="9">Component of the Sec protein translocase complex. Heterotrimer consisting of SecY, SecE and SecG subunits. The heterotrimers can form oligomers, although 1 heterotrimer is thought to be able to translocate proteins. Interacts with the ribosome. Interacts with SecDF, and other proteins may be involved. Interacts with SecA.</text>
</comment>
<comment type="similarity">
    <text evidence="9">Belongs to the SecE/SEC61-gamma family.</text>
</comment>
<evidence type="ECO:0000256" key="3">
    <source>
        <dbReference type="ARBA" id="ARBA00022475"/>
    </source>
</evidence>
<dbReference type="InterPro" id="IPR001901">
    <property type="entry name" value="Translocase_SecE/Sec61-g"/>
</dbReference>
<dbReference type="Proteomes" id="UP001477672">
    <property type="component" value="Unassembled WGS sequence"/>
</dbReference>
<dbReference type="InterPro" id="IPR005807">
    <property type="entry name" value="SecE_bac"/>
</dbReference>
<keyword evidence="8 9" id="KW-0472">Membrane</keyword>
<dbReference type="Pfam" id="PF00584">
    <property type="entry name" value="SecE"/>
    <property type="match status" value="1"/>
</dbReference>
<evidence type="ECO:0000256" key="8">
    <source>
        <dbReference type="ARBA" id="ARBA00023136"/>
    </source>
</evidence>
<evidence type="ECO:0000256" key="9">
    <source>
        <dbReference type="HAMAP-Rule" id="MF_00422"/>
    </source>
</evidence>
<dbReference type="EMBL" id="JBBMFA010000044">
    <property type="protein sequence ID" value="MEQ2519248.1"/>
    <property type="molecule type" value="Genomic_DNA"/>
</dbReference>
<organism evidence="10 11">
    <name type="scientific">Ruthenibacterium intestinale</name>
    <dbReference type="NCBI Taxonomy" id="3133163"/>
    <lineage>
        <taxon>Bacteria</taxon>
        <taxon>Bacillati</taxon>
        <taxon>Bacillota</taxon>
        <taxon>Clostridia</taxon>
        <taxon>Eubacteriales</taxon>
        <taxon>Oscillospiraceae</taxon>
        <taxon>Ruthenibacterium</taxon>
    </lineage>
</organism>
<dbReference type="PANTHER" id="PTHR33910">
    <property type="entry name" value="PROTEIN TRANSLOCASE SUBUNIT SECE"/>
    <property type="match status" value="1"/>
</dbReference>
<evidence type="ECO:0000256" key="1">
    <source>
        <dbReference type="ARBA" id="ARBA00004370"/>
    </source>
</evidence>
<keyword evidence="4 9" id="KW-0812">Transmembrane</keyword>
<keyword evidence="5 9" id="KW-0653">Protein transport</keyword>
<evidence type="ECO:0000256" key="7">
    <source>
        <dbReference type="ARBA" id="ARBA00023010"/>
    </source>
</evidence>
<reference evidence="10 11" key="1">
    <citation type="submission" date="2024-03" db="EMBL/GenBank/DDBJ databases">
        <title>Human intestinal bacterial collection.</title>
        <authorList>
            <person name="Pauvert C."/>
            <person name="Hitch T.C.A."/>
            <person name="Clavel T."/>
        </authorList>
    </citation>
    <scope>NUCLEOTIDE SEQUENCE [LARGE SCALE GENOMIC DNA]</scope>
    <source>
        <strain evidence="10 11">CLA-JM-H11</strain>
    </source>
</reference>
<protein>
    <recommendedName>
        <fullName evidence="9">Protein translocase subunit SecE</fullName>
    </recommendedName>
</protein>
<proteinExistence type="inferred from homology"/>
<sequence>MADKTEKKKKGFFAGVKGAFARFAKYFRDTKSEVKKVVWPSKKQIINNTCIVLVVVVIAAIVIFLLDSVFGLVLDLLLKTAG</sequence>
<comment type="function">
    <text evidence="9">Essential subunit of the Sec protein translocation channel SecYEG. Clamps together the 2 halves of SecY. May contact the channel plug during translocation.</text>
</comment>
<dbReference type="Gene3D" id="1.20.5.1030">
    <property type="entry name" value="Preprotein translocase secy subunit"/>
    <property type="match status" value="1"/>
</dbReference>
<keyword evidence="11" id="KW-1185">Reference proteome</keyword>
<feature type="transmembrane region" description="Helical" evidence="9">
    <location>
        <begin position="45"/>
        <end position="66"/>
    </location>
</feature>
<keyword evidence="6 9" id="KW-1133">Transmembrane helix</keyword>
<keyword evidence="3 9" id="KW-1003">Cell membrane</keyword>
<evidence type="ECO:0000256" key="5">
    <source>
        <dbReference type="ARBA" id="ARBA00022927"/>
    </source>
</evidence>
<evidence type="ECO:0000256" key="4">
    <source>
        <dbReference type="ARBA" id="ARBA00022692"/>
    </source>
</evidence>
<dbReference type="PANTHER" id="PTHR33910:SF1">
    <property type="entry name" value="PROTEIN TRANSLOCASE SUBUNIT SECE"/>
    <property type="match status" value="1"/>
</dbReference>
<evidence type="ECO:0000256" key="2">
    <source>
        <dbReference type="ARBA" id="ARBA00022448"/>
    </source>
</evidence>
<dbReference type="NCBIfam" id="TIGR00964">
    <property type="entry name" value="secE_bact"/>
    <property type="match status" value="1"/>
</dbReference>
<dbReference type="PROSITE" id="PS01067">
    <property type="entry name" value="SECE_SEC61G"/>
    <property type="match status" value="1"/>
</dbReference>
<dbReference type="RefSeq" id="WP_349214589.1">
    <property type="nucleotide sequence ID" value="NZ_JBBMFA010000044.1"/>
</dbReference>